<protein>
    <recommendedName>
        <fullName evidence="4">Guanylate cyclase domain-containing protein</fullName>
    </recommendedName>
</protein>
<name>A0A841FLT0_9ACTN</name>
<evidence type="ECO:0000313" key="2">
    <source>
        <dbReference type="EMBL" id="MBB6032910.1"/>
    </source>
</evidence>
<gene>
    <name evidence="2" type="ORF">HNR73_000757</name>
</gene>
<dbReference type="InterPro" id="IPR029787">
    <property type="entry name" value="Nucleotide_cyclase"/>
</dbReference>
<evidence type="ECO:0008006" key="4">
    <source>
        <dbReference type="Google" id="ProtNLM"/>
    </source>
</evidence>
<accession>A0A841FLT0</accession>
<dbReference type="AlphaFoldDB" id="A0A841FLT0"/>
<evidence type="ECO:0000313" key="3">
    <source>
        <dbReference type="Proteomes" id="UP000548476"/>
    </source>
</evidence>
<reference evidence="2 3" key="1">
    <citation type="submission" date="2020-08" db="EMBL/GenBank/DDBJ databases">
        <title>Genomic Encyclopedia of Type Strains, Phase IV (KMG-IV): sequencing the most valuable type-strain genomes for metagenomic binning, comparative biology and taxonomic classification.</title>
        <authorList>
            <person name="Goeker M."/>
        </authorList>
    </citation>
    <scope>NUCLEOTIDE SEQUENCE [LARGE SCALE GENOMIC DNA]</scope>
    <source>
        <strain evidence="2 3">YIM 65646</strain>
    </source>
</reference>
<evidence type="ECO:0000256" key="1">
    <source>
        <dbReference type="SAM" id="MobiDB-lite"/>
    </source>
</evidence>
<dbReference type="Gene3D" id="3.30.70.1230">
    <property type="entry name" value="Nucleotide cyclase"/>
    <property type="match status" value="1"/>
</dbReference>
<proteinExistence type="predicted"/>
<keyword evidence="3" id="KW-1185">Reference proteome</keyword>
<organism evidence="2 3">
    <name type="scientific">Phytomonospora endophytica</name>
    <dbReference type="NCBI Taxonomy" id="714109"/>
    <lineage>
        <taxon>Bacteria</taxon>
        <taxon>Bacillati</taxon>
        <taxon>Actinomycetota</taxon>
        <taxon>Actinomycetes</taxon>
        <taxon>Micromonosporales</taxon>
        <taxon>Micromonosporaceae</taxon>
        <taxon>Phytomonospora</taxon>
    </lineage>
</organism>
<feature type="region of interest" description="Disordered" evidence="1">
    <location>
        <begin position="202"/>
        <end position="224"/>
    </location>
</feature>
<dbReference type="Proteomes" id="UP000548476">
    <property type="component" value="Unassembled WGS sequence"/>
</dbReference>
<dbReference type="RefSeq" id="WP_184785840.1">
    <property type="nucleotide sequence ID" value="NZ_BONT01000020.1"/>
</dbReference>
<sequence length="256" mass="28499">MTASRSAHRRLLVTVDMERYSRKDNRSQFEAQLTFRRALDSALAEYGVTVPEWDVQRAGDSVLALLRAEIIEIATIVGPVSARIDELLREHNRDRNDLGRVRLRMAVHEGAVHPNGPNGVPGDAVNLVCRLRDAQVLKRILKAFPDAALALMVSPRVYDDVVHPQYCGIRRDRFRKVAVVDDEHDLRTEGWLSVVGEDVSRLVEPSTPPGAASREPAPGRSVPRATYYAERVDNNGAFAFGEGARAFNHGTDEAER</sequence>
<comment type="caution">
    <text evidence="2">The sequence shown here is derived from an EMBL/GenBank/DDBJ whole genome shotgun (WGS) entry which is preliminary data.</text>
</comment>
<dbReference type="EMBL" id="JACHGT010000002">
    <property type="protein sequence ID" value="MBB6032910.1"/>
    <property type="molecule type" value="Genomic_DNA"/>
</dbReference>